<accession>A0AAD6ZKZ9</accession>
<comment type="caution">
    <text evidence="1">The sequence shown here is derived from an EMBL/GenBank/DDBJ whole genome shotgun (WGS) entry which is preliminary data.</text>
</comment>
<sequence>QNIRFQYNAQHDCNHAKCEATGERPRMQERVDSGLVDNFIIHKPTEHFIMNTHGFHNAHLLRQVLPRSLIQPIPFFADREAKHF</sequence>
<evidence type="ECO:0000313" key="2">
    <source>
        <dbReference type="Proteomes" id="UP001218218"/>
    </source>
</evidence>
<keyword evidence="2" id="KW-1185">Reference proteome</keyword>
<gene>
    <name evidence="1" type="ORF">DFH08DRAFT_615407</name>
</gene>
<feature type="non-terminal residue" evidence="1">
    <location>
        <position position="1"/>
    </location>
</feature>
<organism evidence="1 2">
    <name type="scientific">Mycena albidolilacea</name>
    <dbReference type="NCBI Taxonomy" id="1033008"/>
    <lineage>
        <taxon>Eukaryota</taxon>
        <taxon>Fungi</taxon>
        <taxon>Dikarya</taxon>
        <taxon>Basidiomycota</taxon>
        <taxon>Agaricomycotina</taxon>
        <taxon>Agaricomycetes</taxon>
        <taxon>Agaricomycetidae</taxon>
        <taxon>Agaricales</taxon>
        <taxon>Marasmiineae</taxon>
        <taxon>Mycenaceae</taxon>
        <taxon>Mycena</taxon>
    </lineage>
</organism>
<reference evidence="1" key="1">
    <citation type="submission" date="2023-03" db="EMBL/GenBank/DDBJ databases">
        <title>Massive genome expansion in bonnet fungi (Mycena s.s.) driven by repeated elements and novel gene families across ecological guilds.</title>
        <authorList>
            <consortium name="Lawrence Berkeley National Laboratory"/>
            <person name="Harder C.B."/>
            <person name="Miyauchi S."/>
            <person name="Viragh M."/>
            <person name="Kuo A."/>
            <person name="Thoen E."/>
            <person name="Andreopoulos B."/>
            <person name="Lu D."/>
            <person name="Skrede I."/>
            <person name="Drula E."/>
            <person name="Henrissat B."/>
            <person name="Morin E."/>
            <person name="Kohler A."/>
            <person name="Barry K."/>
            <person name="LaButti K."/>
            <person name="Morin E."/>
            <person name="Salamov A."/>
            <person name="Lipzen A."/>
            <person name="Mereny Z."/>
            <person name="Hegedus B."/>
            <person name="Baldrian P."/>
            <person name="Stursova M."/>
            <person name="Weitz H."/>
            <person name="Taylor A."/>
            <person name="Grigoriev I.V."/>
            <person name="Nagy L.G."/>
            <person name="Martin F."/>
            <person name="Kauserud H."/>
        </authorList>
    </citation>
    <scope>NUCLEOTIDE SEQUENCE</scope>
    <source>
        <strain evidence="1">CBHHK002</strain>
    </source>
</reference>
<dbReference type="AlphaFoldDB" id="A0AAD6ZKZ9"/>
<dbReference type="EMBL" id="JARIHO010000040">
    <property type="protein sequence ID" value="KAJ7327990.1"/>
    <property type="molecule type" value="Genomic_DNA"/>
</dbReference>
<dbReference type="Proteomes" id="UP001218218">
    <property type="component" value="Unassembled WGS sequence"/>
</dbReference>
<protein>
    <submittedName>
        <fullName evidence="1">Uncharacterized protein</fullName>
    </submittedName>
</protein>
<evidence type="ECO:0000313" key="1">
    <source>
        <dbReference type="EMBL" id="KAJ7327990.1"/>
    </source>
</evidence>
<name>A0AAD6ZKZ9_9AGAR</name>
<proteinExistence type="predicted"/>
<feature type="non-terminal residue" evidence="1">
    <location>
        <position position="84"/>
    </location>
</feature>